<keyword evidence="7 8" id="KW-0408">Iron</keyword>
<evidence type="ECO:0000256" key="2">
    <source>
        <dbReference type="ARBA" id="ARBA00022448"/>
    </source>
</evidence>
<dbReference type="GO" id="GO:0020037">
    <property type="term" value="F:heme binding"/>
    <property type="evidence" value="ECO:0007669"/>
    <property type="project" value="InterPro"/>
</dbReference>
<dbReference type="SUPFAM" id="SSF46626">
    <property type="entry name" value="Cytochrome c"/>
    <property type="match status" value="1"/>
</dbReference>
<feature type="region of interest" description="Disordered" evidence="9">
    <location>
        <begin position="63"/>
        <end position="84"/>
    </location>
</feature>
<dbReference type="PROSITE" id="PS51007">
    <property type="entry name" value="CYTC"/>
    <property type="match status" value="1"/>
</dbReference>
<dbReference type="Pfam" id="PF00034">
    <property type="entry name" value="Cytochrom_C"/>
    <property type="match status" value="1"/>
</dbReference>
<dbReference type="InterPro" id="IPR009056">
    <property type="entry name" value="Cyt_c-like_dom"/>
</dbReference>
<evidence type="ECO:0000259" key="10">
    <source>
        <dbReference type="PROSITE" id="PS51007"/>
    </source>
</evidence>
<dbReference type="PANTHER" id="PTHR35008">
    <property type="entry name" value="BLL4482 PROTEIN-RELATED"/>
    <property type="match status" value="1"/>
</dbReference>
<evidence type="ECO:0000256" key="6">
    <source>
        <dbReference type="ARBA" id="ARBA00022982"/>
    </source>
</evidence>
<dbReference type="PANTHER" id="PTHR35008:SF4">
    <property type="entry name" value="BLL4482 PROTEIN"/>
    <property type="match status" value="1"/>
</dbReference>
<proteinExistence type="predicted"/>
<dbReference type="STRING" id="195913.SAMN04488004_12522"/>
<evidence type="ECO:0000256" key="7">
    <source>
        <dbReference type="ARBA" id="ARBA00023004"/>
    </source>
</evidence>
<dbReference type="PRINTS" id="PR00605">
    <property type="entry name" value="CYTCHROMECIC"/>
</dbReference>
<dbReference type="EMBL" id="FOTF01000025">
    <property type="protein sequence ID" value="SFL52580.1"/>
    <property type="molecule type" value="Genomic_DNA"/>
</dbReference>
<evidence type="ECO:0000256" key="4">
    <source>
        <dbReference type="ARBA" id="ARBA00022660"/>
    </source>
</evidence>
<name>A0A1I4IE05_9RHOB</name>
<dbReference type="Gene3D" id="1.10.760.10">
    <property type="entry name" value="Cytochrome c-like domain"/>
    <property type="match status" value="1"/>
</dbReference>
<dbReference type="InterPro" id="IPR008168">
    <property type="entry name" value="Cyt_C_IC"/>
</dbReference>
<dbReference type="GO" id="GO:0005506">
    <property type="term" value="F:iron ion binding"/>
    <property type="evidence" value="ECO:0007669"/>
    <property type="project" value="InterPro"/>
</dbReference>
<reference evidence="11 12" key="1">
    <citation type="submission" date="2016-10" db="EMBL/GenBank/DDBJ databases">
        <authorList>
            <person name="de Groot N.N."/>
        </authorList>
    </citation>
    <scope>NUCLEOTIDE SEQUENCE [LARGE SCALE GENOMIC DNA]</scope>
    <source>
        <strain evidence="11 12">DSM 16199</strain>
    </source>
</reference>
<keyword evidence="6" id="KW-0249">Electron transport</keyword>
<dbReference type="RefSeq" id="WP_245754283.1">
    <property type="nucleotide sequence ID" value="NZ_CAXIDI010000003.1"/>
</dbReference>
<dbReference type="AlphaFoldDB" id="A0A1I4IE05"/>
<evidence type="ECO:0000256" key="5">
    <source>
        <dbReference type="ARBA" id="ARBA00022723"/>
    </source>
</evidence>
<keyword evidence="3 8" id="KW-0349">Heme</keyword>
<keyword evidence="2" id="KW-0813">Transport</keyword>
<feature type="domain" description="Cytochrome c" evidence="10">
    <location>
        <begin position="39"/>
        <end position="138"/>
    </location>
</feature>
<dbReference type="InterPro" id="IPR051459">
    <property type="entry name" value="Cytochrome_c-type_DH"/>
</dbReference>
<evidence type="ECO:0000256" key="1">
    <source>
        <dbReference type="ARBA" id="ARBA00001926"/>
    </source>
</evidence>
<evidence type="ECO:0000256" key="8">
    <source>
        <dbReference type="PROSITE-ProRule" id="PRU00433"/>
    </source>
</evidence>
<protein>
    <submittedName>
        <fullName evidence="11">Cytochrome c</fullName>
    </submittedName>
</protein>
<keyword evidence="12" id="KW-1185">Reference proteome</keyword>
<dbReference type="InterPro" id="IPR036909">
    <property type="entry name" value="Cyt_c-like_dom_sf"/>
</dbReference>
<keyword evidence="5 8" id="KW-0479">Metal-binding</keyword>
<dbReference type="Proteomes" id="UP000199550">
    <property type="component" value="Unassembled WGS sequence"/>
</dbReference>
<keyword evidence="4" id="KW-0679">Respiratory chain</keyword>
<dbReference type="GO" id="GO:0009055">
    <property type="term" value="F:electron transfer activity"/>
    <property type="evidence" value="ECO:0007669"/>
    <property type="project" value="InterPro"/>
</dbReference>
<gene>
    <name evidence="11" type="ORF">SAMN04488004_12522</name>
</gene>
<sequence>MKRGLIAGLGIVAAGGLWFALAGDKSQAGTIRLMPGDAAIVAEGAELYAAHCASCHGADLQGAPNWQSPNSGGRLPAPPHDASGHSWHHDSATLFALTKLGVAEMIGDPTYKSDMPAFGETLTDDQIIAVLSYIKSTWPQSIRDSHDMREDQS</sequence>
<evidence type="ECO:0000256" key="9">
    <source>
        <dbReference type="SAM" id="MobiDB-lite"/>
    </source>
</evidence>
<accession>A0A1I4IE05</accession>
<comment type="cofactor">
    <cofactor evidence="1">
        <name>heme c</name>
        <dbReference type="ChEBI" id="CHEBI:61717"/>
    </cofactor>
</comment>
<evidence type="ECO:0000313" key="12">
    <source>
        <dbReference type="Proteomes" id="UP000199550"/>
    </source>
</evidence>
<organism evidence="11 12">
    <name type="scientific">Loktanella salsilacus</name>
    <dbReference type="NCBI Taxonomy" id="195913"/>
    <lineage>
        <taxon>Bacteria</taxon>
        <taxon>Pseudomonadati</taxon>
        <taxon>Pseudomonadota</taxon>
        <taxon>Alphaproteobacteria</taxon>
        <taxon>Rhodobacterales</taxon>
        <taxon>Roseobacteraceae</taxon>
        <taxon>Loktanella</taxon>
    </lineage>
</organism>
<evidence type="ECO:0000313" key="11">
    <source>
        <dbReference type="EMBL" id="SFL52580.1"/>
    </source>
</evidence>
<evidence type="ECO:0000256" key="3">
    <source>
        <dbReference type="ARBA" id="ARBA00022617"/>
    </source>
</evidence>